<feature type="repeat" description="ARM" evidence="6">
    <location>
        <begin position="196"/>
        <end position="224"/>
    </location>
</feature>
<keyword evidence="10" id="KW-1185">Reference proteome</keyword>
<evidence type="ECO:0000256" key="2">
    <source>
        <dbReference type="ARBA" id="ARBA00022448"/>
    </source>
</evidence>
<dbReference type="EMBL" id="CAJQZP010000885">
    <property type="protein sequence ID" value="CAG4993166.1"/>
    <property type="molecule type" value="Genomic_DNA"/>
</dbReference>
<keyword evidence="4 5" id="KW-0653">Protein transport</keyword>
<feature type="compositionally biased region" description="Basic and acidic residues" evidence="7">
    <location>
        <begin position="17"/>
        <end position="39"/>
    </location>
</feature>
<dbReference type="Pfam" id="PF00514">
    <property type="entry name" value="Arm"/>
    <property type="match status" value="8"/>
</dbReference>
<evidence type="ECO:0000259" key="8">
    <source>
        <dbReference type="PROSITE" id="PS51214"/>
    </source>
</evidence>
<evidence type="ECO:0000256" key="3">
    <source>
        <dbReference type="ARBA" id="ARBA00022737"/>
    </source>
</evidence>
<feature type="region of interest" description="Disordered" evidence="7">
    <location>
        <begin position="1"/>
        <end position="53"/>
    </location>
</feature>
<dbReference type="InterPro" id="IPR000225">
    <property type="entry name" value="Armadillo"/>
</dbReference>
<dbReference type="Pfam" id="PF01749">
    <property type="entry name" value="IBB"/>
    <property type="match status" value="1"/>
</dbReference>
<dbReference type="GO" id="GO:0006607">
    <property type="term" value="P:NLS-bearing protein import into nucleus"/>
    <property type="evidence" value="ECO:0007669"/>
    <property type="project" value="UniProtKB-ARBA"/>
</dbReference>
<organism evidence="9 10">
    <name type="scientific">Parnassius apollo</name>
    <name type="common">Apollo butterfly</name>
    <name type="synonym">Papilio apollo</name>
    <dbReference type="NCBI Taxonomy" id="110799"/>
    <lineage>
        <taxon>Eukaryota</taxon>
        <taxon>Metazoa</taxon>
        <taxon>Ecdysozoa</taxon>
        <taxon>Arthropoda</taxon>
        <taxon>Hexapoda</taxon>
        <taxon>Insecta</taxon>
        <taxon>Pterygota</taxon>
        <taxon>Neoptera</taxon>
        <taxon>Endopterygota</taxon>
        <taxon>Lepidoptera</taxon>
        <taxon>Glossata</taxon>
        <taxon>Ditrysia</taxon>
        <taxon>Papilionoidea</taxon>
        <taxon>Papilionidae</taxon>
        <taxon>Parnassiinae</taxon>
        <taxon>Parnassini</taxon>
        <taxon>Parnassius</taxon>
        <taxon>Parnassius</taxon>
    </lineage>
</organism>
<dbReference type="PANTHER" id="PTHR23316">
    <property type="entry name" value="IMPORTIN ALPHA"/>
    <property type="match status" value="1"/>
</dbReference>
<dbReference type="PROSITE" id="PS51214">
    <property type="entry name" value="IBB"/>
    <property type="match status" value="1"/>
</dbReference>
<reference evidence="9" key="1">
    <citation type="submission" date="2021-04" db="EMBL/GenBank/DDBJ databases">
        <authorList>
            <person name="Tunstrom K."/>
        </authorList>
    </citation>
    <scope>NUCLEOTIDE SEQUENCE</scope>
</reference>
<feature type="compositionally biased region" description="Basic residues" evidence="7">
    <location>
        <begin position="1"/>
        <end position="10"/>
    </location>
</feature>
<comment type="caution">
    <text evidence="9">The sequence shown here is derived from an EMBL/GenBank/DDBJ whole genome shotgun (WGS) entry which is preliminary data.</text>
</comment>
<accession>A0A8S3X1K6</accession>
<feature type="repeat" description="ARM" evidence="6">
    <location>
        <begin position="239"/>
        <end position="281"/>
    </location>
</feature>
<dbReference type="FunFam" id="1.20.5.690:FF:000001">
    <property type="entry name" value="Importin subunit alpha"/>
    <property type="match status" value="1"/>
</dbReference>
<sequence>MSGGHKHRYKNAGLSADELRRRREEEGVQLRKQKREQQLFKRRNVNLPQPNAPDIALQDDINISTSDDITPQMVAALYSDNPQDQVMATQKFRKLLSREPNPPIDEVIRTGIVPKFVEFLSNTANPTLQFEAAWALTNIASGTSEQTRVVVECGAVAALVALVGSAGDDVREQAVWALGNVAGDSPRCRDAVLAAGVLPPLIQILNKYTRLSMTRNAVWTLSNLCRGKNPPTNFEAVAPGIPVLARLLHHTDADVLSDACWALSYLSDGPNEKIQAVIDAGVCNRLVELLMHNKSTVVSAALRAVGNIVTGNDAQTQAVLNCNPLPSLHVLLRSSTEAVRKEACWTLSNITAGNALQIQAVIDANIFPTLIEILRQAEFKTRKEAAWAITNATSGGTHEQISYLVQQGCIPPLCDLLTLTDAKTVQVALNGLDNILKAGQQSEQLNPYAALIEECFGLDKIEFLQSHENLDIYQKSFEIIENYFGSEGEDGRLAAEVSSTTGQYQFSTDQSVPMGGFQF</sequence>
<dbReference type="OrthoDB" id="29145at2759"/>
<dbReference type="GO" id="GO:0061608">
    <property type="term" value="F:nuclear import signal receptor activity"/>
    <property type="evidence" value="ECO:0007669"/>
    <property type="project" value="InterPro"/>
</dbReference>
<name>A0A8S3X1K6_PARAO</name>
<proteinExistence type="inferred from homology"/>
<comment type="similarity">
    <text evidence="1 5">Belongs to the importin alpha family.</text>
</comment>
<dbReference type="FunFam" id="1.25.10.10:FF:000009">
    <property type="entry name" value="Importin subunit alpha"/>
    <property type="match status" value="1"/>
</dbReference>
<keyword evidence="2 5" id="KW-0813">Transport</keyword>
<feature type="domain" description="IBB" evidence="8">
    <location>
        <begin position="1"/>
        <end position="52"/>
    </location>
</feature>
<dbReference type="GO" id="GO:0005634">
    <property type="term" value="C:nucleus"/>
    <property type="evidence" value="ECO:0007669"/>
    <property type="project" value="UniProtKB-ARBA"/>
</dbReference>
<dbReference type="AlphaFoldDB" id="A0A8S3X1K6"/>
<dbReference type="InterPro" id="IPR002652">
    <property type="entry name" value="Importin-a_IBB"/>
</dbReference>
<evidence type="ECO:0000313" key="9">
    <source>
        <dbReference type="EMBL" id="CAG4993166.1"/>
    </source>
</evidence>
<evidence type="ECO:0000256" key="5">
    <source>
        <dbReference type="PIRNR" id="PIRNR005673"/>
    </source>
</evidence>
<gene>
    <name evidence="9" type="ORF">PAPOLLO_LOCUS12456</name>
</gene>
<dbReference type="Pfam" id="PF16186">
    <property type="entry name" value="Arm_3"/>
    <property type="match status" value="1"/>
</dbReference>
<evidence type="ECO:0000256" key="4">
    <source>
        <dbReference type="ARBA" id="ARBA00022927"/>
    </source>
</evidence>
<dbReference type="InterPro" id="IPR032413">
    <property type="entry name" value="Arm_3"/>
</dbReference>
<evidence type="ECO:0000256" key="1">
    <source>
        <dbReference type="ARBA" id="ARBA00010394"/>
    </source>
</evidence>
<keyword evidence="3" id="KW-0677">Repeat</keyword>
<evidence type="ECO:0000256" key="7">
    <source>
        <dbReference type="SAM" id="MobiDB-lite"/>
    </source>
</evidence>
<evidence type="ECO:0000256" key="6">
    <source>
        <dbReference type="PROSITE-ProRule" id="PRU00259"/>
    </source>
</evidence>
<feature type="repeat" description="ARM" evidence="6">
    <location>
        <begin position="154"/>
        <end position="196"/>
    </location>
</feature>
<feature type="repeat" description="ARM" evidence="6">
    <location>
        <begin position="111"/>
        <end position="154"/>
    </location>
</feature>
<dbReference type="InterPro" id="IPR024931">
    <property type="entry name" value="Importin_alpha"/>
</dbReference>
<dbReference type="PROSITE" id="PS50176">
    <property type="entry name" value="ARM_REPEAT"/>
    <property type="match status" value="4"/>
</dbReference>
<dbReference type="PIRSF" id="PIRSF005673">
    <property type="entry name" value="Importin_alpha"/>
    <property type="match status" value="1"/>
</dbReference>
<dbReference type="SMART" id="SM00185">
    <property type="entry name" value="ARM"/>
    <property type="match status" value="8"/>
</dbReference>
<protein>
    <recommendedName>
        <fullName evidence="5">Importin subunit alpha</fullName>
    </recommendedName>
</protein>
<evidence type="ECO:0000313" key="10">
    <source>
        <dbReference type="Proteomes" id="UP000691718"/>
    </source>
</evidence>
<dbReference type="Proteomes" id="UP000691718">
    <property type="component" value="Unassembled WGS sequence"/>
</dbReference>